<dbReference type="OrthoDB" id="5448848at2"/>
<gene>
    <name evidence="2" type="ORF">FRZ44_01130</name>
</gene>
<feature type="compositionally biased region" description="Polar residues" evidence="1">
    <location>
        <begin position="299"/>
        <end position="309"/>
    </location>
</feature>
<feature type="region of interest" description="Disordered" evidence="1">
    <location>
        <begin position="250"/>
        <end position="355"/>
    </location>
</feature>
<organism evidence="2 3">
    <name type="scientific">Hypericibacter terrae</name>
    <dbReference type="NCBI Taxonomy" id="2602015"/>
    <lineage>
        <taxon>Bacteria</taxon>
        <taxon>Pseudomonadati</taxon>
        <taxon>Pseudomonadota</taxon>
        <taxon>Alphaproteobacteria</taxon>
        <taxon>Rhodospirillales</taxon>
        <taxon>Dongiaceae</taxon>
        <taxon>Hypericibacter</taxon>
    </lineage>
</organism>
<reference evidence="2 3" key="1">
    <citation type="submission" date="2019-08" db="EMBL/GenBank/DDBJ databases">
        <title>Hyperibacter terrae gen. nov., sp. nov. and Hyperibacter viscosus sp. nov., two new members in the family Rhodospirillaceae isolated from the rhizosphere of Hypericum perforatum.</title>
        <authorList>
            <person name="Noviana Z."/>
        </authorList>
    </citation>
    <scope>NUCLEOTIDE SEQUENCE [LARGE SCALE GENOMIC DNA]</scope>
    <source>
        <strain evidence="2 3">R5913</strain>
    </source>
</reference>
<protein>
    <submittedName>
        <fullName evidence="2">Uncharacterized protein</fullName>
    </submittedName>
</protein>
<dbReference type="AlphaFoldDB" id="A0A5J6MC44"/>
<feature type="compositionally biased region" description="Low complexity" evidence="1">
    <location>
        <begin position="250"/>
        <end position="263"/>
    </location>
</feature>
<feature type="compositionally biased region" description="Low complexity" evidence="1">
    <location>
        <begin position="318"/>
        <end position="327"/>
    </location>
</feature>
<keyword evidence="3" id="KW-1185">Reference proteome</keyword>
<evidence type="ECO:0000256" key="1">
    <source>
        <dbReference type="SAM" id="MobiDB-lite"/>
    </source>
</evidence>
<dbReference type="KEGG" id="htq:FRZ44_01130"/>
<name>A0A5J6MC44_9PROT</name>
<accession>A0A5J6MC44</accession>
<dbReference type="RefSeq" id="WP_151175346.1">
    <property type="nucleotide sequence ID" value="NZ_CP042906.1"/>
</dbReference>
<sequence length="454" mass="47700">MYSGPLLQSGNLGDYTALGEVGYPVFTAAPQIRLAISRQIGQEVADFLAIPKHHPDGKSIDWYAPVDGDIVPWSAASAEERAQLTAQIQTFRARIAEHASKIRASAAGGDQRVFGLLLEQSTRIPDENHLFLVGHKPVITFWGFLRAGEERGRDVLGELRGAPPEAGIARLPDPVGRSSWRWLPLALIPLLLLLLLWAGLQFWHPFGLTVPAFPIALGPQPEDQEFGQLHSGDVGPDGVVIHDGTIVNGGTAVDGTGTATTTVPIPAPSSADGTNGPAAGSTAPDAASNENTPPDAGAQDQNSPGTNGENPPAPDSDTTNPANQANNPPQPPINPITIPNNASDPSFLAGEWRSDSGLRDKDGKAAMMSYKFDSHGNGTTTLSLSDGSTCQGASTATVDQGRVIIKDQDILRCSNGGAFRGATTTCEKDPSSGKTRCRGTYGPDQGNFDVMLGR</sequence>
<dbReference type="NCBIfam" id="NF040486">
    <property type="entry name" value="SrfA_fam"/>
    <property type="match status" value="1"/>
</dbReference>
<dbReference type="InterPro" id="IPR047774">
    <property type="entry name" value="SrfA-like"/>
</dbReference>
<evidence type="ECO:0000313" key="3">
    <source>
        <dbReference type="Proteomes" id="UP000326202"/>
    </source>
</evidence>
<dbReference type="Proteomes" id="UP000326202">
    <property type="component" value="Chromosome"/>
</dbReference>
<proteinExistence type="predicted"/>
<dbReference type="EMBL" id="CP042906">
    <property type="protein sequence ID" value="QEX14838.1"/>
    <property type="molecule type" value="Genomic_DNA"/>
</dbReference>
<evidence type="ECO:0000313" key="2">
    <source>
        <dbReference type="EMBL" id="QEX14838.1"/>
    </source>
</evidence>